<reference evidence="2" key="2">
    <citation type="submission" date="2020-09" db="EMBL/GenBank/DDBJ databases">
        <authorList>
            <person name="Sun Q."/>
            <person name="Kim S."/>
        </authorList>
    </citation>
    <scope>NUCLEOTIDE SEQUENCE</scope>
    <source>
        <strain evidence="2">KCTC 12988</strain>
    </source>
</reference>
<dbReference type="AlphaFoldDB" id="A0A918TYN8"/>
<reference evidence="2" key="1">
    <citation type="journal article" date="2014" name="Int. J. Syst. Evol. Microbiol.">
        <title>Complete genome sequence of Corynebacterium casei LMG S-19264T (=DSM 44701T), isolated from a smear-ripened cheese.</title>
        <authorList>
            <consortium name="US DOE Joint Genome Institute (JGI-PGF)"/>
            <person name="Walter F."/>
            <person name="Albersmeier A."/>
            <person name="Kalinowski J."/>
            <person name="Ruckert C."/>
        </authorList>
    </citation>
    <scope>NUCLEOTIDE SEQUENCE</scope>
    <source>
        <strain evidence="2">KCTC 12988</strain>
    </source>
</reference>
<feature type="region of interest" description="Disordered" evidence="1">
    <location>
        <begin position="1"/>
        <end position="31"/>
    </location>
</feature>
<evidence type="ECO:0000313" key="2">
    <source>
        <dbReference type="EMBL" id="GHC67273.1"/>
    </source>
</evidence>
<dbReference type="Gene3D" id="2.30.30.700">
    <property type="entry name" value="SLA1 homology domain 1"/>
    <property type="match status" value="1"/>
</dbReference>
<dbReference type="Proteomes" id="UP000644507">
    <property type="component" value="Unassembled WGS sequence"/>
</dbReference>
<dbReference type="InterPro" id="IPR036249">
    <property type="entry name" value="Thioredoxin-like_sf"/>
</dbReference>
<evidence type="ECO:0008006" key="4">
    <source>
        <dbReference type="Google" id="ProtNLM"/>
    </source>
</evidence>
<dbReference type="Gene3D" id="3.40.30.10">
    <property type="entry name" value="Glutaredoxin"/>
    <property type="match status" value="1"/>
</dbReference>
<dbReference type="EMBL" id="BMXI01000023">
    <property type="protein sequence ID" value="GHC67273.1"/>
    <property type="molecule type" value="Genomic_DNA"/>
</dbReference>
<organism evidence="2 3">
    <name type="scientific">Roseibacillus persicicus</name>
    <dbReference type="NCBI Taxonomy" id="454148"/>
    <lineage>
        <taxon>Bacteria</taxon>
        <taxon>Pseudomonadati</taxon>
        <taxon>Verrucomicrobiota</taxon>
        <taxon>Verrucomicrobiia</taxon>
        <taxon>Verrucomicrobiales</taxon>
        <taxon>Verrucomicrobiaceae</taxon>
        <taxon>Roseibacillus</taxon>
    </lineage>
</organism>
<protein>
    <recommendedName>
        <fullName evidence="4">Thioredoxin-like fold domain-containing protein</fullName>
    </recommendedName>
</protein>
<accession>A0A918TYN8</accession>
<proteinExistence type="predicted"/>
<evidence type="ECO:0000313" key="3">
    <source>
        <dbReference type="Proteomes" id="UP000644507"/>
    </source>
</evidence>
<gene>
    <name evidence="2" type="ORF">GCM10007100_39180</name>
</gene>
<comment type="caution">
    <text evidence="2">The sequence shown here is derived from an EMBL/GenBank/DDBJ whole genome shotgun (WGS) entry which is preliminary data.</text>
</comment>
<sequence>MKPGEEEDNFGKVPEVPAHLRAGGSATAKVEPTEERLVAAGVDPASLAASQGGVAGLPSEDDIIFTNPDDFEGSEAAIQGLFGVARKDWQESHTVAKNLSLVESKPLLIFFTDTPSPQSGGSPAAARLESELIARSDFADWAGENFVRLKLDFNVKDRKSADTARQSIALAKEKYLLSLKKRYKVGGFPALIVVATDGSVVQHVRGYRSGNSEFTWGLLRTALETSKARQKKFEEKLQKKGYRRWTGKNDLKILARLAAYKDGNLILIAPNGVRYETKESNLSAEDRLWIEEQKEKRG</sequence>
<dbReference type="SUPFAM" id="SSF52833">
    <property type="entry name" value="Thioredoxin-like"/>
    <property type="match status" value="1"/>
</dbReference>
<dbReference type="RefSeq" id="WP_377047587.1">
    <property type="nucleotide sequence ID" value="NZ_JBHLZH010000021.1"/>
</dbReference>
<name>A0A918TYN8_9BACT</name>
<evidence type="ECO:0000256" key="1">
    <source>
        <dbReference type="SAM" id="MobiDB-lite"/>
    </source>
</evidence>
<keyword evidence="3" id="KW-1185">Reference proteome</keyword>